<comment type="subcellular location">
    <subcellularLocation>
        <location evidence="1">Membrane</location>
        <topology evidence="1">Multi-pass membrane protein</topology>
    </subcellularLocation>
</comment>
<evidence type="ECO:0000256" key="1">
    <source>
        <dbReference type="ARBA" id="ARBA00004141"/>
    </source>
</evidence>
<dbReference type="Pfam" id="PF26314">
    <property type="entry name" value="MptA_B_family"/>
    <property type="match status" value="1"/>
</dbReference>
<dbReference type="Proteomes" id="UP000256661">
    <property type="component" value="Unassembled WGS sequence"/>
</dbReference>
<keyword evidence="6 8" id="KW-0472">Membrane</keyword>
<feature type="transmembrane region" description="Helical" evidence="8">
    <location>
        <begin position="246"/>
        <end position="262"/>
    </location>
</feature>
<keyword evidence="2" id="KW-0328">Glycosyltransferase</keyword>
<evidence type="ECO:0000256" key="2">
    <source>
        <dbReference type="ARBA" id="ARBA00022676"/>
    </source>
</evidence>
<feature type="transmembrane region" description="Helical" evidence="8">
    <location>
        <begin position="71"/>
        <end position="93"/>
    </location>
</feature>
<feature type="transmembrane region" description="Helical" evidence="8">
    <location>
        <begin position="224"/>
        <end position="240"/>
    </location>
</feature>
<feature type="transmembrane region" description="Helical" evidence="8">
    <location>
        <begin position="105"/>
        <end position="123"/>
    </location>
</feature>
<feature type="transmembrane region" description="Helical" evidence="8">
    <location>
        <begin position="22"/>
        <end position="44"/>
    </location>
</feature>
<dbReference type="AlphaFoldDB" id="A0A3D9SNM6"/>
<evidence type="ECO:0000256" key="4">
    <source>
        <dbReference type="ARBA" id="ARBA00022692"/>
    </source>
</evidence>
<evidence type="ECO:0000313" key="10">
    <source>
        <dbReference type="Proteomes" id="UP000256661"/>
    </source>
</evidence>
<keyword evidence="3" id="KW-0808">Transferase</keyword>
<evidence type="ECO:0000256" key="5">
    <source>
        <dbReference type="ARBA" id="ARBA00022989"/>
    </source>
</evidence>
<evidence type="ECO:0000256" key="8">
    <source>
        <dbReference type="SAM" id="Phobius"/>
    </source>
</evidence>
<comment type="similarity">
    <text evidence="7">Belongs to the MptA/B family.</text>
</comment>
<keyword evidence="5 8" id="KW-1133">Transmembrane helix</keyword>
<protein>
    <submittedName>
        <fullName evidence="9">Uncharacterized protein DUF2029</fullName>
    </submittedName>
</protein>
<name>A0A3D9SNM6_9ACTN</name>
<comment type="caution">
    <text evidence="9">The sequence shown here is derived from an EMBL/GenBank/DDBJ whole genome shotgun (WGS) entry which is preliminary data.</text>
</comment>
<feature type="transmembrane region" description="Helical" evidence="8">
    <location>
        <begin position="303"/>
        <end position="324"/>
    </location>
</feature>
<evidence type="ECO:0000313" key="9">
    <source>
        <dbReference type="EMBL" id="REE97488.1"/>
    </source>
</evidence>
<feature type="transmembrane region" description="Helical" evidence="8">
    <location>
        <begin position="422"/>
        <end position="447"/>
    </location>
</feature>
<reference evidence="9 10" key="1">
    <citation type="submission" date="2018-08" db="EMBL/GenBank/DDBJ databases">
        <title>Sequencing the genomes of 1000 actinobacteria strains.</title>
        <authorList>
            <person name="Klenk H.-P."/>
        </authorList>
    </citation>
    <scope>NUCLEOTIDE SEQUENCE [LARGE SCALE GENOMIC DNA]</scope>
    <source>
        <strain evidence="9 10">DSM 43927</strain>
    </source>
</reference>
<accession>A0A3D9SNM6</accession>
<evidence type="ECO:0000256" key="6">
    <source>
        <dbReference type="ARBA" id="ARBA00023136"/>
    </source>
</evidence>
<dbReference type="GO" id="GO:0005886">
    <property type="term" value="C:plasma membrane"/>
    <property type="evidence" value="ECO:0007669"/>
    <property type="project" value="UniProtKB-SubCell"/>
</dbReference>
<feature type="transmembrane region" description="Helical" evidence="8">
    <location>
        <begin position="191"/>
        <end position="212"/>
    </location>
</feature>
<dbReference type="InterPro" id="IPR049829">
    <property type="entry name" value="MptA/B-like"/>
</dbReference>
<keyword evidence="10" id="KW-1185">Reference proteome</keyword>
<keyword evidence="4 8" id="KW-0812">Transmembrane</keyword>
<gene>
    <name evidence="9" type="ORF">DFJ69_2961</name>
</gene>
<dbReference type="NCBIfam" id="NF038066">
    <property type="entry name" value="MptB"/>
    <property type="match status" value="1"/>
</dbReference>
<dbReference type="EMBL" id="QTTT01000001">
    <property type="protein sequence ID" value="REE97488.1"/>
    <property type="molecule type" value="Genomic_DNA"/>
</dbReference>
<feature type="transmembrane region" description="Helical" evidence="8">
    <location>
        <begin position="467"/>
        <end position="486"/>
    </location>
</feature>
<feature type="transmembrane region" description="Helical" evidence="8">
    <location>
        <begin position="269"/>
        <end position="291"/>
    </location>
</feature>
<organism evidence="9 10">
    <name type="scientific">Thermomonospora umbrina</name>
    <dbReference type="NCBI Taxonomy" id="111806"/>
    <lineage>
        <taxon>Bacteria</taxon>
        <taxon>Bacillati</taxon>
        <taxon>Actinomycetota</taxon>
        <taxon>Actinomycetes</taxon>
        <taxon>Streptosporangiales</taxon>
        <taxon>Thermomonosporaceae</taxon>
        <taxon>Thermomonospora</taxon>
    </lineage>
</organism>
<feature type="transmembrane region" description="Helical" evidence="8">
    <location>
        <begin position="359"/>
        <end position="377"/>
    </location>
</feature>
<evidence type="ECO:0000256" key="7">
    <source>
        <dbReference type="ARBA" id="ARBA00043987"/>
    </source>
</evidence>
<sequence>MTSLDSVRTDGPAAGAPSRPRILGLAGLALTSASLACFLLTALLGPSATQPFLPGTEALPYSLDVEVPLRLAIGLVVLGILLGASGLGLCLLAVRRGWLCSAKPLMAAGLLVAAAFAMMPPVGSTDHLNYAAYGRMAVTGHDPYATKAIDMPGDPVAGAAEEWRHTPSVYGPIATAQEAFASWVGGDSLRITVLVLSITNALAFVLTGLILYRVCRSPQGRLRVALLWALNPLMLFHLVGGAHNDALSILAAVAALAVFIRISRPVPRALVSGALLGVAAAIKFPAALVGGGPAWTMLRERRVGRAAALFGASGAVAVISFALAGPHAFDQVRRAANSVSLSSPWHLLDAAMGVNQHRIVIRIGSLVLLAALIWLLVRALPRDSTRAPDVSEGVTVAAALALAWLLAATYTLPWYDGLGWAVLVLLPLSRFDGALLAHTAVLSLAYLPARDPLLIGLPDDLNWLVTGVRATLVPWLLTGLLVWLAVTCLRRPRVRPAPEPVRSPPA</sequence>
<dbReference type="GO" id="GO:0016758">
    <property type="term" value="F:hexosyltransferase activity"/>
    <property type="evidence" value="ECO:0007669"/>
    <property type="project" value="InterPro"/>
</dbReference>
<proteinExistence type="inferred from homology"/>
<dbReference type="OrthoDB" id="5242303at2"/>
<feature type="transmembrane region" description="Helical" evidence="8">
    <location>
        <begin position="397"/>
        <end position="415"/>
    </location>
</feature>
<evidence type="ECO:0000256" key="3">
    <source>
        <dbReference type="ARBA" id="ARBA00022679"/>
    </source>
</evidence>